<reference evidence="2" key="1">
    <citation type="submission" date="2016-06" db="EMBL/GenBank/DDBJ databases">
        <authorList>
            <person name="Zhan P."/>
        </authorList>
    </citation>
    <scope>NUCLEOTIDE SEQUENCE [LARGE SCALE GENOMIC DNA]</scope>
    <source>
        <strain evidence="2">T28</strain>
    </source>
</reference>
<sequence length="677" mass="79132">MNRKLTTNSRLVNELFASYISTFTAFCELINNSIQAKSKNIWIDIDYTPEDEVHPLIIKKITIKDDGVGVHVTEIDKKLLDIGTANKDGGKGIGRFASFQIGQSVDIETIAYSNKQSNFSKIQIPLSFDSFGKNINVSEVKIDTKEEILTGKNHTPYYKVIISNLYDTNVTEIEPKKKIIDKFLSSNFADAIFERYPLKIFNEEIKFHINGKKINPKDFVVNEPIKKVTKFADSKGKEHKVLFDFMQIKKYEKIKVFLTTRNAGLNTIAKGFEYDASWLSPKIGGWFIYITSPTISADLYRNIDLDDLDEDWKKYRTLIKDKLNDFFKERNIEFDNFSDKLKSDDYYPYKEKSSSKSKIILFDKLAYLVEDKYHILNEENKLREIIYPLIDRTISNGELNKILGSILKLNKKMTSKFSDLLEKTDLENIIEFSDKVASKIEDIEFLEKLVYSEISKNVKERKELHKFLEKMLWVFGEEYNETTRLLSDKNLENNLTQLRDECLKFKPSKTKDNINEKIEKSVKSITDLFMYHERILDYKKREVLIVELKAPRVKISPKEIGQAMKYARQIEQLSSLSDNLNYKILLISTDINKDAQFDISGRPKNEDNPYLYFRNEDKNIEVWIMKWSDLIENVKRRLKYMSNILQTKDIDVQEKAKRDFEEIDFGKVSSTLKKVAV</sequence>
<organism evidence="1 2">
    <name type="scientific">Maribacter hydrothermalis</name>
    <dbReference type="NCBI Taxonomy" id="1836467"/>
    <lineage>
        <taxon>Bacteria</taxon>
        <taxon>Pseudomonadati</taxon>
        <taxon>Bacteroidota</taxon>
        <taxon>Flavobacteriia</taxon>
        <taxon>Flavobacteriales</taxon>
        <taxon>Flavobacteriaceae</taxon>
        <taxon>Maribacter</taxon>
    </lineage>
</organism>
<dbReference type="Proteomes" id="UP000092164">
    <property type="component" value="Unassembled WGS sequence"/>
</dbReference>
<dbReference type="Gene3D" id="3.30.565.10">
    <property type="entry name" value="Histidine kinase-like ATPase, C-terminal domain"/>
    <property type="match status" value="1"/>
</dbReference>
<comment type="caution">
    <text evidence="1">The sequence shown here is derived from an EMBL/GenBank/DDBJ whole genome shotgun (WGS) entry which is preliminary data.</text>
</comment>
<dbReference type="EMBL" id="LZFP01000002">
    <property type="protein sequence ID" value="OBR41519.1"/>
    <property type="molecule type" value="Genomic_DNA"/>
</dbReference>
<accession>A0A1B7ZDU3</accession>
<evidence type="ECO:0000313" key="2">
    <source>
        <dbReference type="Proteomes" id="UP000092164"/>
    </source>
</evidence>
<proteinExistence type="predicted"/>
<gene>
    <name evidence="1" type="ORF">A9200_12870</name>
</gene>
<dbReference type="RefSeq" id="WP_068482204.1">
    <property type="nucleotide sequence ID" value="NZ_CP018760.1"/>
</dbReference>
<dbReference type="KEGG" id="mart:BTR34_04165"/>
<name>A0A1B7ZDU3_9FLAO</name>
<dbReference type="OrthoDB" id="8765545at2"/>
<keyword evidence="2" id="KW-1185">Reference proteome</keyword>
<dbReference type="InterPro" id="IPR036890">
    <property type="entry name" value="HATPase_C_sf"/>
</dbReference>
<evidence type="ECO:0008006" key="3">
    <source>
        <dbReference type="Google" id="ProtNLM"/>
    </source>
</evidence>
<dbReference type="AlphaFoldDB" id="A0A1B7ZDU3"/>
<evidence type="ECO:0000313" key="1">
    <source>
        <dbReference type="EMBL" id="OBR41519.1"/>
    </source>
</evidence>
<protein>
    <recommendedName>
        <fullName evidence="3">Histidine kinase-, DNA gyrase B-, and HSP90-like ATPase</fullName>
    </recommendedName>
</protein>
<dbReference type="SUPFAM" id="SSF55874">
    <property type="entry name" value="ATPase domain of HSP90 chaperone/DNA topoisomerase II/histidine kinase"/>
    <property type="match status" value="1"/>
</dbReference>
<dbReference type="Pfam" id="PF13589">
    <property type="entry name" value="HATPase_c_3"/>
    <property type="match status" value="1"/>
</dbReference>
<dbReference type="STRING" id="1836467.BTR34_04165"/>